<feature type="transmembrane region" description="Helical" evidence="6">
    <location>
        <begin position="181"/>
        <end position="203"/>
    </location>
</feature>
<dbReference type="PANTHER" id="PTHR31885">
    <property type="entry name" value="GH04784P"/>
    <property type="match status" value="1"/>
</dbReference>
<evidence type="ECO:0000256" key="2">
    <source>
        <dbReference type="ARBA" id="ARBA00007375"/>
    </source>
</evidence>
<comment type="similarity">
    <text evidence="2">Belongs to the TMEM86 family.</text>
</comment>
<evidence type="ECO:0000256" key="4">
    <source>
        <dbReference type="ARBA" id="ARBA00022989"/>
    </source>
</evidence>
<dbReference type="HOGENOM" id="CLU_079086_1_0_5"/>
<feature type="transmembrane region" description="Helical" evidence="6">
    <location>
        <begin position="156"/>
        <end position="175"/>
    </location>
</feature>
<dbReference type="OrthoDB" id="345840at2"/>
<protein>
    <submittedName>
        <fullName evidence="7">Membrane protein, putative</fullName>
    </submittedName>
</protein>
<comment type="subcellular location">
    <subcellularLocation>
        <location evidence="1">Membrane</location>
        <topology evidence="1">Multi-pass membrane protein</topology>
    </subcellularLocation>
</comment>
<sequence length="208" mass="22313">MVYLRIASALIALIYWIAEPIGGDGSLVNSLIKASCVTLLAVSVVPSGRLMLVAALALGAAGDYLLSRPGDILFMAGMGAFAVAHILYVVLFLSLPTRMRIVPMVALVAYGVLMAVPMWEGAGALRVPVMAYIVVIIAMGLAALSRARSEQFRVLLAGAGLFILSDTLLATRLFLWEGEAAFPGAFLIWPTYWCAQFALMWGFERSRA</sequence>
<evidence type="ECO:0000256" key="6">
    <source>
        <dbReference type="SAM" id="Phobius"/>
    </source>
</evidence>
<keyword evidence="8" id="KW-1185">Reference proteome</keyword>
<feature type="transmembrane region" description="Helical" evidence="6">
    <location>
        <begin position="72"/>
        <end position="94"/>
    </location>
</feature>
<dbReference type="EMBL" id="AAMT01000034">
    <property type="protein sequence ID" value="EAQ10499.1"/>
    <property type="molecule type" value="Genomic_DNA"/>
</dbReference>
<gene>
    <name evidence="7" type="ORF">RB2654_15489</name>
</gene>
<feature type="transmembrane region" description="Helical" evidence="6">
    <location>
        <begin position="6"/>
        <end position="22"/>
    </location>
</feature>
<organism evidence="7 8">
    <name type="scientific">Maritimibacter alkaliphilus HTCC2654</name>
    <dbReference type="NCBI Taxonomy" id="314271"/>
    <lineage>
        <taxon>Bacteria</taxon>
        <taxon>Pseudomonadati</taxon>
        <taxon>Pseudomonadota</taxon>
        <taxon>Alphaproteobacteria</taxon>
        <taxon>Rhodobacterales</taxon>
        <taxon>Roseobacteraceae</taxon>
        <taxon>Maritimibacter</taxon>
    </lineage>
</organism>
<feature type="transmembrane region" description="Helical" evidence="6">
    <location>
        <begin position="125"/>
        <end position="144"/>
    </location>
</feature>
<reference evidence="7 8" key="1">
    <citation type="journal article" date="2010" name="J. Bacteriol.">
        <title>Genome sequences of Pelagibaca bermudensis HTCC2601T and Maritimibacter alkaliphilus HTCC2654T, the type strains of two marine Roseobacter genera.</title>
        <authorList>
            <person name="Thrash J.C."/>
            <person name="Cho J.C."/>
            <person name="Ferriera S."/>
            <person name="Johnson J."/>
            <person name="Vergin K.L."/>
            <person name="Giovannoni S.J."/>
        </authorList>
    </citation>
    <scope>NUCLEOTIDE SEQUENCE [LARGE SCALE GENOMIC DNA]</scope>
    <source>
        <strain evidence="7 8">HTCC2654</strain>
    </source>
</reference>
<keyword evidence="5 6" id="KW-0472">Membrane</keyword>
<evidence type="ECO:0000256" key="3">
    <source>
        <dbReference type="ARBA" id="ARBA00022692"/>
    </source>
</evidence>
<comment type="caution">
    <text evidence="7">The sequence shown here is derived from an EMBL/GenBank/DDBJ whole genome shotgun (WGS) entry which is preliminary data.</text>
</comment>
<dbReference type="Pfam" id="PF07947">
    <property type="entry name" value="YhhN"/>
    <property type="match status" value="1"/>
</dbReference>
<proteinExistence type="inferred from homology"/>
<dbReference type="eggNOG" id="COG3714">
    <property type="taxonomic scope" value="Bacteria"/>
</dbReference>
<dbReference type="InterPro" id="IPR012506">
    <property type="entry name" value="TMEM86B-like"/>
</dbReference>
<dbReference type="AlphaFoldDB" id="A3VMJ7"/>
<evidence type="ECO:0000256" key="1">
    <source>
        <dbReference type="ARBA" id="ARBA00004141"/>
    </source>
</evidence>
<keyword evidence="3 6" id="KW-0812">Transmembrane</keyword>
<accession>A3VMJ7</accession>
<evidence type="ECO:0000313" key="8">
    <source>
        <dbReference type="Proteomes" id="UP000002931"/>
    </source>
</evidence>
<name>A3VMJ7_9RHOB</name>
<feature type="transmembrane region" description="Helical" evidence="6">
    <location>
        <begin position="101"/>
        <end position="119"/>
    </location>
</feature>
<dbReference type="GO" id="GO:0016787">
    <property type="term" value="F:hydrolase activity"/>
    <property type="evidence" value="ECO:0007669"/>
    <property type="project" value="TreeGrafter"/>
</dbReference>
<keyword evidence="4 6" id="KW-1133">Transmembrane helix</keyword>
<dbReference type="GO" id="GO:0016020">
    <property type="term" value="C:membrane"/>
    <property type="evidence" value="ECO:0007669"/>
    <property type="project" value="UniProtKB-SubCell"/>
</dbReference>
<dbReference type="RefSeq" id="WP_008333250.1">
    <property type="nucleotide sequence ID" value="NZ_CH902578.1"/>
</dbReference>
<dbReference type="STRING" id="314271.RB2654_15489"/>
<feature type="transmembrane region" description="Helical" evidence="6">
    <location>
        <begin position="34"/>
        <end position="60"/>
    </location>
</feature>
<evidence type="ECO:0000256" key="5">
    <source>
        <dbReference type="ARBA" id="ARBA00023136"/>
    </source>
</evidence>
<dbReference type="PANTHER" id="PTHR31885:SF6">
    <property type="entry name" value="GH04784P"/>
    <property type="match status" value="1"/>
</dbReference>
<dbReference type="Proteomes" id="UP000002931">
    <property type="component" value="Unassembled WGS sequence"/>
</dbReference>
<evidence type="ECO:0000313" key="7">
    <source>
        <dbReference type="EMBL" id="EAQ10499.1"/>
    </source>
</evidence>